<evidence type="ECO:0000313" key="2">
    <source>
        <dbReference type="EMBL" id="AXQ53089.1"/>
    </source>
</evidence>
<dbReference type="KEGG" id="vg:60322393"/>
<proteinExistence type="predicted"/>
<gene>
    <name evidence="2" type="primary">69</name>
    <name evidence="2" type="ORF">SEA_RANDO14_69</name>
</gene>
<protein>
    <submittedName>
        <fullName evidence="2">Uncharacterized protein</fullName>
    </submittedName>
</protein>
<reference evidence="2 3" key="1">
    <citation type="submission" date="2018-07" db="EMBL/GenBank/DDBJ databases">
        <authorList>
            <person name="Michaels M.J."/>
            <person name="Wallen J.R."/>
            <person name="Eckardt M.A."/>
            <person name="Gainey M.D."/>
            <person name="Garlena R.A."/>
            <person name="Russell D.A."/>
            <person name="Pope W.H."/>
            <person name="Jacobs-Sera D."/>
            <person name="Hatfull G.F."/>
        </authorList>
    </citation>
    <scope>NUCLEOTIDE SEQUENCE [LARGE SCALE GENOMIC DNA]</scope>
</reference>
<name>A0A385D4V5_9CAUD</name>
<dbReference type="Proteomes" id="UP000263691">
    <property type="component" value="Genome"/>
</dbReference>
<dbReference type="EMBL" id="MH697592">
    <property type="protein sequence ID" value="AXQ53089.1"/>
    <property type="molecule type" value="Genomic_DNA"/>
</dbReference>
<dbReference type="Gene3D" id="3.90.820.10">
    <property type="entry name" value="Structural Genomics, Unknown Function 30-nov-00 1gh9 Mol_id"/>
    <property type="match status" value="1"/>
</dbReference>
<keyword evidence="3" id="KW-1185">Reference proteome</keyword>
<evidence type="ECO:0000256" key="1">
    <source>
        <dbReference type="SAM" id="MobiDB-lite"/>
    </source>
</evidence>
<feature type="region of interest" description="Disordered" evidence="1">
    <location>
        <begin position="269"/>
        <end position="292"/>
    </location>
</feature>
<dbReference type="GeneID" id="60322393"/>
<sequence length="292" mass="32300">MADGTCGHCGHTGMRAGQSICWDCAKLLRKYLAEVPWYVARLRETAYGEAKTARAGQRVSTGERLPSPKLNERAAGLLRDANIRLGEMVRQVIADEKWDASNSARALQSEVGRLMVYPYAADAITWAIGWRQDAERVIDLPPDLKYAGPCQSMVTADDAHGEPMFTQACGAALYVDAREQTATCPRCGTLWTVEMLQRKALERVDESPKSAADMWRLLKLCGRDVPRSSFYRIIQRVEAHSVVDGTPMYTYSSVVAALDEQERAALSKANRKRAKGKQPPTVEESTLEAVSC</sequence>
<accession>A0A385D4V5</accession>
<evidence type="ECO:0000313" key="3">
    <source>
        <dbReference type="Proteomes" id="UP000263691"/>
    </source>
</evidence>
<organism evidence="2 3">
    <name type="scientific">Mycobacterium phage Rando14</name>
    <dbReference type="NCBI Taxonomy" id="2301556"/>
    <lineage>
        <taxon>Viruses</taxon>
        <taxon>Duplodnaviria</taxon>
        <taxon>Heunggongvirae</taxon>
        <taxon>Uroviricota</taxon>
        <taxon>Caudoviricetes</taxon>
        <taxon>Weiservirinae</taxon>
        <taxon>Kratiovirus</taxon>
        <taxon>Kratiovirus rando14</taxon>
    </lineage>
</organism>
<dbReference type="RefSeq" id="YP_009950967.1">
    <property type="nucleotide sequence ID" value="NC_051596.1"/>
</dbReference>